<gene>
    <name evidence="2" type="ORF">SI7747_06007603</name>
</gene>
<accession>A0A7I8ITS5</accession>
<dbReference type="Proteomes" id="UP001189122">
    <property type="component" value="Unassembled WGS sequence"/>
</dbReference>
<dbReference type="EMBL" id="CACRZD030000006">
    <property type="protein sequence ID" value="CAA6661206.1"/>
    <property type="molecule type" value="Genomic_DNA"/>
</dbReference>
<organism evidence="2">
    <name type="scientific">Spirodela intermedia</name>
    <name type="common">Intermediate duckweed</name>
    <dbReference type="NCBI Taxonomy" id="51605"/>
    <lineage>
        <taxon>Eukaryota</taxon>
        <taxon>Viridiplantae</taxon>
        <taxon>Streptophyta</taxon>
        <taxon>Embryophyta</taxon>
        <taxon>Tracheophyta</taxon>
        <taxon>Spermatophyta</taxon>
        <taxon>Magnoliopsida</taxon>
        <taxon>Liliopsida</taxon>
        <taxon>Araceae</taxon>
        <taxon>Lemnoideae</taxon>
        <taxon>Spirodela</taxon>
    </lineage>
</organism>
<dbReference type="EMBL" id="LR743593">
    <property type="protein sequence ID" value="CAA2621512.1"/>
    <property type="molecule type" value="Genomic_DNA"/>
</dbReference>
<feature type="compositionally biased region" description="Basic and acidic residues" evidence="1">
    <location>
        <begin position="15"/>
        <end position="35"/>
    </location>
</feature>
<protein>
    <submittedName>
        <fullName evidence="2">Uncharacterized protein</fullName>
    </submittedName>
</protein>
<evidence type="ECO:0000256" key="1">
    <source>
        <dbReference type="SAM" id="MobiDB-lite"/>
    </source>
</evidence>
<keyword evidence="3" id="KW-1185">Reference proteome</keyword>
<proteinExistence type="predicted"/>
<evidence type="ECO:0000313" key="3">
    <source>
        <dbReference type="Proteomes" id="UP001189122"/>
    </source>
</evidence>
<feature type="compositionally biased region" description="Polar residues" evidence="1">
    <location>
        <begin position="39"/>
        <end position="50"/>
    </location>
</feature>
<name>A0A7I8ITS5_SPIIN</name>
<reference evidence="2 3" key="1">
    <citation type="submission" date="2019-12" db="EMBL/GenBank/DDBJ databases">
        <authorList>
            <person name="Scholz U."/>
            <person name="Mascher M."/>
            <person name="Fiebig A."/>
        </authorList>
    </citation>
    <scope>NUCLEOTIDE SEQUENCE</scope>
</reference>
<dbReference type="AlphaFoldDB" id="A0A7I8ITS5"/>
<sequence length="77" mass="8354">MVGERLRKTVVGSGDSEKRWKERVAGQEKGRREKLQTGAAGSSRPTQAEATGSEIKEINLHSSRIQIFGRLGGSQAC</sequence>
<evidence type="ECO:0000313" key="2">
    <source>
        <dbReference type="EMBL" id="CAA2621512.1"/>
    </source>
</evidence>
<feature type="region of interest" description="Disordered" evidence="1">
    <location>
        <begin position="1"/>
        <end position="55"/>
    </location>
</feature>